<comment type="caution">
    <text evidence="2">The sequence shown here is derived from an EMBL/GenBank/DDBJ whole genome shotgun (WGS) entry which is preliminary data.</text>
</comment>
<accession>A0ABV0F3K5</accession>
<sequence length="166" mass="18872">MKFGEVQKVRLPAFTVIGKLGEGLATEGSSWVPPLWEAANARFDELGEVLEPDMLTDLQLWGMMSDTTAWLRPWQEVGYYLAGLAVPSDTPTPVDWYRWDMPAMEYLIVKTNSQELNTMTEKMLTEILPQQGEELVAAIQEYYEPDFEAGEVVLYFPTKIITAKED</sequence>
<dbReference type="SUPFAM" id="SSF55136">
    <property type="entry name" value="Probable bacterial effector-binding domain"/>
    <property type="match status" value="1"/>
</dbReference>
<feature type="domain" description="GyrI-like small molecule binding" evidence="1">
    <location>
        <begin position="5"/>
        <end position="148"/>
    </location>
</feature>
<evidence type="ECO:0000259" key="1">
    <source>
        <dbReference type="Pfam" id="PF06445"/>
    </source>
</evidence>
<evidence type="ECO:0000313" key="2">
    <source>
        <dbReference type="EMBL" id="MEO1781706.1"/>
    </source>
</evidence>
<organism evidence="2 3">
    <name type="scientific">Enterococcus diestrammenae</name>
    <dbReference type="NCBI Taxonomy" id="1155073"/>
    <lineage>
        <taxon>Bacteria</taxon>
        <taxon>Bacillati</taxon>
        <taxon>Bacillota</taxon>
        <taxon>Bacilli</taxon>
        <taxon>Lactobacillales</taxon>
        <taxon>Enterococcaceae</taxon>
        <taxon>Enterococcus</taxon>
    </lineage>
</organism>
<dbReference type="Pfam" id="PF06445">
    <property type="entry name" value="GyrI-like"/>
    <property type="match status" value="1"/>
</dbReference>
<dbReference type="EMBL" id="MAEI02000001">
    <property type="protein sequence ID" value="MEO1781706.1"/>
    <property type="molecule type" value="Genomic_DNA"/>
</dbReference>
<dbReference type="Gene3D" id="3.20.80.10">
    <property type="entry name" value="Regulatory factor, effector binding domain"/>
    <property type="match status" value="1"/>
</dbReference>
<dbReference type="InterPro" id="IPR011256">
    <property type="entry name" value="Reg_factor_effector_dom_sf"/>
</dbReference>
<evidence type="ECO:0000313" key="3">
    <source>
        <dbReference type="Proteomes" id="UP001429357"/>
    </source>
</evidence>
<protein>
    <recommendedName>
        <fullName evidence="1">GyrI-like small molecule binding domain-containing protein</fullName>
    </recommendedName>
</protein>
<name>A0ABV0F3K5_9ENTE</name>
<dbReference type="RefSeq" id="WP_161868425.1">
    <property type="nucleotide sequence ID" value="NZ_MAEI02000001.1"/>
</dbReference>
<reference evidence="2 3" key="2">
    <citation type="submission" date="2024-02" db="EMBL/GenBank/DDBJ databases">
        <title>The Genome Sequence of Enterococcus diestrammenae JM9A.</title>
        <authorList>
            <person name="Earl A."/>
            <person name="Manson A."/>
            <person name="Gilmore M."/>
            <person name="Sanders J."/>
            <person name="Shea T."/>
            <person name="Howe W."/>
            <person name="Livny J."/>
            <person name="Cuomo C."/>
            <person name="Neafsey D."/>
            <person name="Birren B."/>
        </authorList>
    </citation>
    <scope>NUCLEOTIDE SEQUENCE [LARGE SCALE GENOMIC DNA]</scope>
    <source>
        <strain evidence="2 3">JM9A</strain>
    </source>
</reference>
<keyword evidence="3" id="KW-1185">Reference proteome</keyword>
<dbReference type="Proteomes" id="UP001429357">
    <property type="component" value="Unassembled WGS sequence"/>
</dbReference>
<proteinExistence type="predicted"/>
<gene>
    <name evidence="2" type="ORF">BAU18_001293</name>
</gene>
<dbReference type="InterPro" id="IPR029442">
    <property type="entry name" value="GyrI-like"/>
</dbReference>
<reference evidence="3" key="1">
    <citation type="submission" date="2016-06" db="EMBL/GenBank/DDBJ databases">
        <title>Four novel species of enterococci isolated from chicken manure.</title>
        <authorList>
            <person name="Van Tyne D."/>
        </authorList>
    </citation>
    <scope>NUCLEOTIDE SEQUENCE [LARGE SCALE GENOMIC DNA]</scope>
    <source>
        <strain evidence="3">JM9A</strain>
    </source>
</reference>